<proteinExistence type="predicted"/>
<dbReference type="EMBL" id="JAKKSL010000001">
    <property type="protein sequence ID" value="MCI2283145.1"/>
    <property type="molecule type" value="Genomic_DNA"/>
</dbReference>
<evidence type="ECO:0000313" key="3">
    <source>
        <dbReference type="Proteomes" id="UP001139646"/>
    </source>
</evidence>
<gene>
    <name evidence="2" type="ORF">L3081_06730</name>
</gene>
<feature type="signal peptide" evidence="1">
    <location>
        <begin position="1"/>
        <end position="26"/>
    </location>
</feature>
<dbReference type="Proteomes" id="UP001139646">
    <property type="component" value="Unassembled WGS sequence"/>
</dbReference>
<feature type="chain" id="PRO_5046899725" evidence="1">
    <location>
        <begin position="27"/>
        <end position="111"/>
    </location>
</feature>
<sequence>MKIYINTIIKNISILTLITCSLITNAKSTATEDKKVDVKCFVELIGGRETISFWYIPSSQVSNLVNSITGRQVSIPHSKQKETIYKAHECVLLQDDFSGSKAKIVDEKVAR</sequence>
<reference evidence="2" key="1">
    <citation type="submission" date="2022-01" db="EMBL/GenBank/DDBJ databases">
        <title>Colwellia maritima, isolated from seawater.</title>
        <authorList>
            <person name="Kristyanto S."/>
            <person name="Jung J."/>
            <person name="Jeon C.O."/>
        </authorList>
    </citation>
    <scope>NUCLEOTIDE SEQUENCE</scope>
    <source>
        <strain evidence="2">MSW7</strain>
    </source>
</reference>
<dbReference type="InterPro" id="IPR049848">
    <property type="entry name" value="TapY2-like"/>
</dbReference>
<dbReference type="NCBIfam" id="NF038109">
    <property type="entry name" value="tapY2_fam"/>
    <property type="match status" value="1"/>
</dbReference>
<accession>A0ABS9WYS7</accession>
<keyword evidence="3" id="KW-1185">Reference proteome</keyword>
<dbReference type="RefSeq" id="WP_242284369.1">
    <property type="nucleotide sequence ID" value="NZ_JAKKSL010000001.1"/>
</dbReference>
<evidence type="ECO:0000256" key="1">
    <source>
        <dbReference type="SAM" id="SignalP"/>
    </source>
</evidence>
<name>A0ABS9WYS7_9GAMM</name>
<keyword evidence="1" id="KW-0732">Signal</keyword>
<evidence type="ECO:0000313" key="2">
    <source>
        <dbReference type="EMBL" id="MCI2283145.1"/>
    </source>
</evidence>
<comment type="caution">
    <text evidence="2">The sequence shown here is derived from an EMBL/GenBank/DDBJ whole genome shotgun (WGS) entry which is preliminary data.</text>
</comment>
<organism evidence="2 3">
    <name type="scientific">Colwellia maritima</name>
    <dbReference type="NCBI Taxonomy" id="2912588"/>
    <lineage>
        <taxon>Bacteria</taxon>
        <taxon>Pseudomonadati</taxon>
        <taxon>Pseudomonadota</taxon>
        <taxon>Gammaproteobacteria</taxon>
        <taxon>Alteromonadales</taxon>
        <taxon>Colwelliaceae</taxon>
        <taxon>Colwellia</taxon>
    </lineage>
</organism>
<protein>
    <submittedName>
        <fullName evidence="2">TapY2 family type IVa secretion system protein</fullName>
    </submittedName>
</protein>